<comment type="caution">
    <text evidence="2">The sequence shown here is derived from an EMBL/GenBank/DDBJ whole genome shotgun (WGS) entry which is preliminary data.</text>
</comment>
<dbReference type="EMBL" id="SRLO01000242">
    <property type="protein sequence ID" value="TNN65032.1"/>
    <property type="molecule type" value="Genomic_DNA"/>
</dbReference>
<dbReference type="Proteomes" id="UP000314294">
    <property type="component" value="Unassembled WGS sequence"/>
</dbReference>
<accession>A0A4Z2HJI8</accession>
<evidence type="ECO:0000313" key="2">
    <source>
        <dbReference type="EMBL" id="TNN65032.1"/>
    </source>
</evidence>
<feature type="region of interest" description="Disordered" evidence="1">
    <location>
        <begin position="1"/>
        <end position="26"/>
    </location>
</feature>
<proteinExistence type="predicted"/>
<organism evidence="2 3">
    <name type="scientific">Liparis tanakae</name>
    <name type="common">Tanaka's snailfish</name>
    <dbReference type="NCBI Taxonomy" id="230148"/>
    <lineage>
        <taxon>Eukaryota</taxon>
        <taxon>Metazoa</taxon>
        <taxon>Chordata</taxon>
        <taxon>Craniata</taxon>
        <taxon>Vertebrata</taxon>
        <taxon>Euteleostomi</taxon>
        <taxon>Actinopterygii</taxon>
        <taxon>Neopterygii</taxon>
        <taxon>Teleostei</taxon>
        <taxon>Neoteleostei</taxon>
        <taxon>Acanthomorphata</taxon>
        <taxon>Eupercaria</taxon>
        <taxon>Perciformes</taxon>
        <taxon>Cottioidei</taxon>
        <taxon>Cottales</taxon>
        <taxon>Liparidae</taxon>
        <taxon>Liparis</taxon>
    </lineage>
</organism>
<keyword evidence="3" id="KW-1185">Reference proteome</keyword>
<evidence type="ECO:0000313" key="3">
    <source>
        <dbReference type="Proteomes" id="UP000314294"/>
    </source>
</evidence>
<evidence type="ECO:0000256" key="1">
    <source>
        <dbReference type="SAM" id="MobiDB-lite"/>
    </source>
</evidence>
<name>A0A4Z2HJI8_9TELE</name>
<sequence>MSAVVARDRRRSQISEQGDDAPLCVGKRSERNGVSVHSYAAIIAPPARSSGYIFPHAAVALPVVRSEGSAWNTTRRLPVWG</sequence>
<dbReference type="AlphaFoldDB" id="A0A4Z2HJI8"/>
<gene>
    <name evidence="2" type="ORF">EYF80_024771</name>
</gene>
<protein>
    <submittedName>
        <fullName evidence="2">Uncharacterized protein</fullName>
    </submittedName>
</protein>
<reference evidence="2 3" key="1">
    <citation type="submission" date="2019-03" db="EMBL/GenBank/DDBJ databases">
        <title>First draft genome of Liparis tanakae, snailfish: a comprehensive survey of snailfish specific genes.</title>
        <authorList>
            <person name="Kim W."/>
            <person name="Song I."/>
            <person name="Jeong J.-H."/>
            <person name="Kim D."/>
            <person name="Kim S."/>
            <person name="Ryu S."/>
            <person name="Song J.Y."/>
            <person name="Lee S.K."/>
        </authorList>
    </citation>
    <scope>NUCLEOTIDE SEQUENCE [LARGE SCALE GENOMIC DNA]</scope>
    <source>
        <tissue evidence="2">Muscle</tissue>
    </source>
</reference>